<keyword evidence="8" id="KW-0288">FMN</keyword>
<sequence>MNSRNFNTSIKPIVFLLCLLPALVLAIRLWLDKLGANPIDAIADSTGEWTLRFLLIALLMTPLQKFLKWRWPTHIRRMLGLFAFFYATLHLITYLWLDQFFEWGEIWRDIVERPFIAAGVAAYLLLVPLALTSNKPAMRMLGKRWKPLHRLAYIATLLGVLHYWWMASGKSDVSEPMVYALLLGLLLLVRVRLPTRT</sequence>
<keyword evidence="2 8" id="KW-0813">Transport</keyword>
<dbReference type="HAMAP" id="MF_01207">
    <property type="entry name" value="MsrQ"/>
    <property type="match status" value="1"/>
</dbReference>
<dbReference type="InterPro" id="IPR022837">
    <property type="entry name" value="MsrQ-like"/>
</dbReference>
<evidence type="ECO:0000256" key="5">
    <source>
        <dbReference type="ARBA" id="ARBA00022989"/>
    </source>
</evidence>
<evidence type="ECO:0000313" key="11">
    <source>
        <dbReference type="Proteomes" id="UP001224392"/>
    </source>
</evidence>
<comment type="caution">
    <text evidence="10">The sequence shown here is derived from an EMBL/GenBank/DDBJ whole genome shotgun (WGS) entry which is preliminary data.</text>
</comment>
<proteinExistence type="inferred from homology"/>
<accession>A0ABQ6M146</accession>
<dbReference type="Pfam" id="PF01794">
    <property type="entry name" value="Ferric_reduct"/>
    <property type="match status" value="1"/>
</dbReference>
<keyword evidence="5 8" id="KW-1133">Transmembrane helix</keyword>
<evidence type="ECO:0000256" key="6">
    <source>
        <dbReference type="ARBA" id="ARBA00023004"/>
    </source>
</evidence>
<feature type="transmembrane region" description="Helical" evidence="8">
    <location>
        <begin position="12"/>
        <end position="31"/>
    </location>
</feature>
<keyword evidence="8" id="KW-0249">Electron transport</keyword>
<feature type="transmembrane region" description="Helical" evidence="8">
    <location>
        <begin position="147"/>
        <end position="165"/>
    </location>
</feature>
<keyword evidence="11" id="KW-1185">Reference proteome</keyword>
<reference evidence="10 11" key="1">
    <citation type="submission" date="2023-04" db="EMBL/GenBank/DDBJ databases">
        <title>Marinobulbifer ophiurae gen. nov., sp. Nov., isolate from tissue of brittle star Ophioplocus japonicus.</title>
        <authorList>
            <person name="Kawano K."/>
            <person name="Sawayama S."/>
            <person name="Nakagawa S."/>
        </authorList>
    </citation>
    <scope>NUCLEOTIDE SEQUENCE [LARGE SCALE GENOMIC DNA]</scope>
    <source>
        <strain evidence="10 11">NKW57</strain>
    </source>
</reference>
<comment type="subunit">
    <text evidence="8">Heterodimer of a catalytic subunit (MsrP) and a heme-binding subunit (MsrQ).</text>
</comment>
<keyword evidence="7 8" id="KW-0472">Membrane</keyword>
<keyword evidence="8" id="KW-1003">Cell membrane</keyword>
<evidence type="ECO:0000313" key="10">
    <source>
        <dbReference type="EMBL" id="GMG88017.1"/>
    </source>
</evidence>
<name>A0ABQ6M146_9GAMM</name>
<evidence type="ECO:0000256" key="3">
    <source>
        <dbReference type="ARBA" id="ARBA00022617"/>
    </source>
</evidence>
<feature type="transmembrane region" description="Helical" evidence="8">
    <location>
        <begin position="177"/>
        <end position="193"/>
    </location>
</feature>
<keyword evidence="3 8" id="KW-0349">Heme</keyword>
<dbReference type="EMBL" id="BSYJ01000004">
    <property type="protein sequence ID" value="GMG88017.1"/>
    <property type="molecule type" value="Genomic_DNA"/>
</dbReference>
<protein>
    <recommendedName>
        <fullName evidence="8">Protein-methionine-sulfoxide reductase heme-binding subunit MsrQ</fullName>
    </recommendedName>
    <alternativeName>
        <fullName evidence="8">Flavocytochrome MsrQ</fullName>
    </alternativeName>
</protein>
<keyword evidence="8" id="KW-0285">Flavoprotein</keyword>
<comment type="subcellular location">
    <subcellularLocation>
        <location evidence="8">Cell membrane</location>
        <topology evidence="8">Multi-pass membrane protein</topology>
    </subcellularLocation>
    <subcellularLocation>
        <location evidence="1">Membrane</location>
        <topology evidence="1">Multi-pass membrane protein</topology>
    </subcellularLocation>
</comment>
<evidence type="ECO:0000259" key="9">
    <source>
        <dbReference type="Pfam" id="PF01794"/>
    </source>
</evidence>
<evidence type="ECO:0000256" key="4">
    <source>
        <dbReference type="ARBA" id="ARBA00022692"/>
    </source>
</evidence>
<feature type="transmembrane region" description="Helical" evidence="8">
    <location>
        <begin position="116"/>
        <end position="135"/>
    </location>
</feature>
<keyword evidence="4 8" id="KW-0812">Transmembrane</keyword>
<evidence type="ECO:0000256" key="7">
    <source>
        <dbReference type="ARBA" id="ARBA00023136"/>
    </source>
</evidence>
<feature type="transmembrane region" description="Helical" evidence="8">
    <location>
        <begin position="79"/>
        <end position="96"/>
    </location>
</feature>
<keyword evidence="6 8" id="KW-0408">Iron</keyword>
<evidence type="ECO:0000256" key="1">
    <source>
        <dbReference type="ARBA" id="ARBA00004141"/>
    </source>
</evidence>
<feature type="transmembrane region" description="Helical" evidence="8">
    <location>
        <begin position="51"/>
        <end position="67"/>
    </location>
</feature>
<comment type="cofactor">
    <cofactor evidence="8">
        <name>heme b</name>
        <dbReference type="ChEBI" id="CHEBI:60344"/>
    </cofactor>
    <text evidence="8">Binds 1 heme b (iron(II)-protoporphyrin IX) group per subunit.</text>
</comment>
<comment type="function">
    <text evidence="8">Part of the MsrPQ system that repairs oxidized periplasmic proteins containing methionine sulfoxide residues (Met-O), using respiratory chain electrons. Thus protects these proteins from oxidative-stress damage caused by reactive species of oxygen and chlorine generated by the host defense mechanisms. MsrPQ is essential for the maintenance of envelope integrity under bleach stress, rescuing a wide series of structurally unrelated periplasmic proteins from methionine oxidation. MsrQ provides electrons for reduction to the reductase catalytic subunit MsrP, using the quinone pool of the respiratory chain.</text>
</comment>
<gene>
    <name evidence="8" type="primary">msrQ</name>
    <name evidence="10" type="ORF">MNKW57_23380</name>
</gene>
<comment type="cofactor">
    <cofactor evidence="8">
        <name>FMN</name>
        <dbReference type="ChEBI" id="CHEBI:58210"/>
    </cofactor>
    <text evidence="8">Binds 1 FMN per subunit.</text>
</comment>
<keyword evidence="8" id="KW-0479">Metal-binding</keyword>
<dbReference type="InterPro" id="IPR013130">
    <property type="entry name" value="Fe3_Rdtase_TM_dom"/>
</dbReference>
<dbReference type="PANTHER" id="PTHR36964">
    <property type="entry name" value="PROTEIN-METHIONINE-SULFOXIDE REDUCTASE HEME-BINDING SUBUNIT MSRQ"/>
    <property type="match status" value="1"/>
</dbReference>
<dbReference type="Proteomes" id="UP001224392">
    <property type="component" value="Unassembled WGS sequence"/>
</dbReference>
<feature type="domain" description="Ferric oxidoreductase" evidence="9">
    <location>
        <begin position="46"/>
        <end position="160"/>
    </location>
</feature>
<evidence type="ECO:0000256" key="8">
    <source>
        <dbReference type="HAMAP-Rule" id="MF_01207"/>
    </source>
</evidence>
<organism evidence="10 11">
    <name type="scientific">Biformimicrobium ophioploci</name>
    <dbReference type="NCBI Taxonomy" id="3036711"/>
    <lineage>
        <taxon>Bacteria</taxon>
        <taxon>Pseudomonadati</taxon>
        <taxon>Pseudomonadota</taxon>
        <taxon>Gammaproteobacteria</taxon>
        <taxon>Cellvibrionales</taxon>
        <taxon>Microbulbiferaceae</taxon>
        <taxon>Biformimicrobium</taxon>
    </lineage>
</organism>
<evidence type="ECO:0000256" key="2">
    <source>
        <dbReference type="ARBA" id="ARBA00022448"/>
    </source>
</evidence>
<dbReference type="RefSeq" id="WP_285764625.1">
    <property type="nucleotide sequence ID" value="NZ_BSYJ01000004.1"/>
</dbReference>
<dbReference type="PANTHER" id="PTHR36964:SF1">
    <property type="entry name" value="PROTEIN-METHIONINE-SULFOXIDE REDUCTASE HEME-BINDING SUBUNIT MSRQ"/>
    <property type="match status" value="1"/>
</dbReference>
<comment type="similarity">
    <text evidence="8">Belongs to the MsrQ family.</text>
</comment>